<evidence type="ECO:0000313" key="2">
    <source>
        <dbReference type="Proteomes" id="UP000807469"/>
    </source>
</evidence>
<dbReference type="Proteomes" id="UP000807469">
    <property type="component" value="Unassembled WGS sequence"/>
</dbReference>
<reference evidence="1" key="1">
    <citation type="submission" date="2020-11" db="EMBL/GenBank/DDBJ databases">
        <authorList>
            <consortium name="DOE Joint Genome Institute"/>
            <person name="Ahrendt S."/>
            <person name="Riley R."/>
            <person name="Andreopoulos W."/>
            <person name="Labutti K."/>
            <person name="Pangilinan J."/>
            <person name="Ruiz-Duenas F.J."/>
            <person name="Barrasa J.M."/>
            <person name="Sanchez-Garcia M."/>
            <person name="Camarero S."/>
            <person name="Miyauchi S."/>
            <person name="Serrano A."/>
            <person name="Linde D."/>
            <person name="Babiker R."/>
            <person name="Drula E."/>
            <person name="Ayuso-Fernandez I."/>
            <person name="Pacheco R."/>
            <person name="Padilla G."/>
            <person name="Ferreira P."/>
            <person name="Barriuso J."/>
            <person name="Kellner H."/>
            <person name="Castanera R."/>
            <person name="Alfaro M."/>
            <person name="Ramirez L."/>
            <person name="Pisabarro A.G."/>
            <person name="Kuo A."/>
            <person name="Tritt A."/>
            <person name="Lipzen A."/>
            <person name="He G."/>
            <person name="Yan M."/>
            <person name="Ng V."/>
            <person name="Cullen D."/>
            <person name="Martin F."/>
            <person name="Rosso M.-N."/>
            <person name="Henrissat B."/>
            <person name="Hibbett D."/>
            <person name="Martinez A.T."/>
            <person name="Grigoriev I.V."/>
        </authorList>
    </citation>
    <scope>NUCLEOTIDE SEQUENCE</scope>
    <source>
        <strain evidence="1">CIRM-BRFM 674</strain>
    </source>
</reference>
<name>A0A9P5YTL1_9AGAR</name>
<gene>
    <name evidence="1" type="ORF">BDN70DRAFT_924345</name>
</gene>
<proteinExistence type="predicted"/>
<dbReference type="EMBL" id="MU155357">
    <property type="protein sequence ID" value="KAF9474883.1"/>
    <property type="molecule type" value="Genomic_DNA"/>
</dbReference>
<dbReference type="AlphaFoldDB" id="A0A9P5YTL1"/>
<keyword evidence="2" id="KW-1185">Reference proteome</keyword>
<protein>
    <submittedName>
        <fullName evidence="1">Uncharacterized protein</fullName>
    </submittedName>
</protein>
<accession>A0A9P5YTL1</accession>
<evidence type="ECO:0000313" key="1">
    <source>
        <dbReference type="EMBL" id="KAF9474883.1"/>
    </source>
</evidence>
<comment type="caution">
    <text evidence="1">The sequence shown here is derived from an EMBL/GenBank/DDBJ whole genome shotgun (WGS) entry which is preliminary data.</text>
</comment>
<sequence length="151" mass="16952">MNAPASDIPYEYIQWFVQAAKNAVDGAVFDGVECSGYVAAHIALSFPSASFAALEFKYRMRMGDASITHRPSASLHTSMKWYHGCAWQRLHMVNSAALTYILREEIRMTTHAVSLIKPSVAMCIVGEKGWAFISVASIMNWVERWMALQSW</sequence>
<organism evidence="1 2">
    <name type="scientific">Pholiota conissans</name>
    <dbReference type="NCBI Taxonomy" id="109636"/>
    <lineage>
        <taxon>Eukaryota</taxon>
        <taxon>Fungi</taxon>
        <taxon>Dikarya</taxon>
        <taxon>Basidiomycota</taxon>
        <taxon>Agaricomycotina</taxon>
        <taxon>Agaricomycetes</taxon>
        <taxon>Agaricomycetidae</taxon>
        <taxon>Agaricales</taxon>
        <taxon>Agaricineae</taxon>
        <taxon>Strophariaceae</taxon>
        <taxon>Pholiota</taxon>
    </lineage>
</organism>